<dbReference type="Proteomes" id="UP000606044">
    <property type="component" value="Unassembled WGS sequence"/>
</dbReference>
<protein>
    <recommendedName>
        <fullName evidence="3">Type II toxin-antitoxin system ParD family antitoxin</fullName>
    </recommendedName>
</protein>
<sequence>MHTIPVSFPEDPFVSSLVEAGRYVDPAAVWRAGLTLLAAREREREDRESAQLSLLHDVLAREAAHPPMPAHEPQEPAPVAIPLAVDTDAVLSEIELLLSARAPRQFRKAG</sequence>
<proteinExistence type="predicted"/>
<comment type="caution">
    <text evidence="1">The sequence shown here is derived from an EMBL/GenBank/DDBJ whole genome shotgun (WGS) entry which is preliminary data.</text>
</comment>
<dbReference type="AlphaFoldDB" id="A0A917FKW8"/>
<evidence type="ECO:0008006" key="3">
    <source>
        <dbReference type="Google" id="ProtNLM"/>
    </source>
</evidence>
<dbReference type="Gene3D" id="6.10.10.120">
    <property type="entry name" value="Antitoxin ParD1-like"/>
    <property type="match status" value="1"/>
</dbReference>
<evidence type="ECO:0000313" key="1">
    <source>
        <dbReference type="EMBL" id="GGF87202.1"/>
    </source>
</evidence>
<dbReference type="EMBL" id="BMCT01000012">
    <property type="protein sequence ID" value="GGF87202.1"/>
    <property type="molecule type" value="Genomic_DNA"/>
</dbReference>
<reference evidence="1" key="1">
    <citation type="journal article" date="2014" name="Int. J. Syst. Evol. Microbiol.">
        <title>Complete genome sequence of Corynebacterium casei LMG S-19264T (=DSM 44701T), isolated from a smear-ripened cheese.</title>
        <authorList>
            <consortium name="US DOE Joint Genome Institute (JGI-PGF)"/>
            <person name="Walter F."/>
            <person name="Albersmeier A."/>
            <person name="Kalinowski J."/>
            <person name="Ruckert C."/>
        </authorList>
    </citation>
    <scope>NUCLEOTIDE SEQUENCE</scope>
    <source>
        <strain evidence="1">CCM 7897</strain>
    </source>
</reference>
<accession>A0A917FKW8</accession>
<dbReference type="RefSeq" id="WP_188583973.1">
    <property type="nucleotide sequence ID" value="NZ_BMCT01000012.1"/>
</dbReference>
<reference evidence="1" key="2">
    <citation type="submission" date="2020-09" db="EMBL/GenBank/DDBJ databases">
        <authorList>
            <person name="Sun Q."/>
            <person name="Sedlacek I."/>
        </authorList>
    </citation>
    <scope>NUCLEOTIDE SEQUENCE</scope>
    <source>
        <strain evidence="1">CCM 7897</strain>
    </source>
</reference>
<name>A0A917FKW8_9HYPH</name>
<dbReference type="InterPro" id="IPR038296">
    <property type="entry name" value="ParD_sf"/>
</dbReference>
<evidence type="ECO:0000313" key="2">
    <source>
        <dbReference type="Proteomes" id="UP000606044"/>
    </source>
</evidence>
<gene>
    <name evidence="1" type="ORF">GCM10007301_53860</name>
</gene>
<keyword evidence="2" id="KW-1185">Reference proteome</keyword>
<organism evidence="1 2">
    <name type="scientific">Azorhizobium oxalatiphilum</name>
    <dbReference type="NCBI Taxonomy" id="980631"/>
    <lineage>
        <taxon>Bacteria</taxon>
        <taxon>Pseudomonadati</taxon>
        <taxon>Pseudomonadota</taxon>
        <taxon>Alphaproteobacteria</taxon>
        <taxon>Hyphomicrobiales</taxon>
        <taxon>Xanthobacteraceae</taxon>
        <taxon>Azorhizobium</taxon>
    </lineage>
</organism>